<feature type="region of interest" description="Disordered" evidence="1">
    <location>
        <begin position="325"/>
        <end position="367"/>
    </location>
</feature>
<evidence type="ECO:0000256" key="1">
    <source>
        <dbReference type="SAM" id="MobiDB-lite"/>
    </source>
</evidence>
<feature type="region of interest" description="Disordered" evidence="1">
    <location>
        <begin position="381"/>
        <end position="436"/>
    </location>
</feature>
<comment type="caution">
    <text evidence="3">The sequence shown here is derived from an EMBL/GenBank/DDBJ whole genome shotgun (WGS) entry which is preliminary data.</text>
</comment>
<feature type="compositionally biased region" description="Basic and acidic residues" evidence="1">
    <location>
        <begin position="351"/>
        <end position="365"/>
    </location>
</feature>
<gene>
    <name evidence="3" type="ORF">G2W53_014673</name>
</gene>
<feature type="compositionally biased region" description="Basic and acidic residues" evidence="1">
    <location>
        <begin position="382"/>
        <end position="395"/>
    </location>
</feature>
<feature type="compositionally biased region" description="Acidic residues" evidence="1">
    <location>
        <begin position="396"/>
        <end position="407"/>
    </location>
</feature>
<keyword evidence="4" id="KW-1185">Reference proteome</keyword>
<dbReference type="GO" id="GO:0010073">
    <property type="term" value="P:meristem maintenance"/>
    <property type="evidence" value="ECO:0007669"/>
    <property type="project" value="InterPro"/>
</dbReference>
<dbReference type="Proteomes" id="UP000634136">
    <property type="component" value="Unassembled WGS sequence"/>
</dbReference>
<evidence type="ECO:0000313" key="4">
    <source>
        <dbReference type="Proteomes" id="UP000634136"/>
    </source>
</evidence>
<feature type="compositionally biased region" description="Basic and acidic residues" evidence="1">
    <location>
        <begin position="408"/>
        <end position="420"/>
    </location>
</feature>
<dbReference type="PANTHER" id="PTHR46033:SF8">
    <property type="entry name" value="PROTEIN MAINTENANCE OF MERISTEMS-LIKE"/>
    <property type="match status" value="1"/>
</dbReference>
<dbReference type="AlphaFoldDB" id="A0A834WTV2"/>
<dbReference type="InterPro" id="IPR044824">
    <property type="entry name" value="MAIN-like"/>
</dbReference>
<sequence>MKWMEIGEVVGMSMTGVGVAASISGEAGVVCSLASLPLRWRGIGPQGQHARAQLIHGSGVGSSTGTYSSLWIRFESVPDTSDRVRMIRLSCTYSPGTGRRHCGMDILDTPTVCPRRTRSTTYGYAPPAFVPLLISSDFYGAFRASYFPYDWHLVTAFIMRWRPETHMFHMAVGIGETTITLEDVAIQLGLPIEGKAVNLEEVGQYSWGSTILAYLFREMCEATRWDCEIKGRCAHFLLAWAWDRFRTLAPRLRGRKTRKLSAKVEAAWYPVPCPLSARWSDYDTTMRQLCTHNVMEYVLKMDNMSPANPLPADEIAHISRHMQTLNLHPDPEGAGDHEPTSAPIFPYSPLDGRDSSRSRPKKMSDSHPLVLILIQPAEDGELAGHEAGGDDHQDDGAVDDDDDDGDADDKLPDPEPRDFDALGAFLRTPPPSILQT</sequence>
<protein>
    <submittedName>
        <fullName evidence="3">Serine/threonine-protein phosphatase 7 long form-like</fullName>
    </submittedName>
</protein>
<dbReference type="InterPro" id="IPR019557">
    <property type="entry name" value="AminoTfrase-like_pln_mobile"/>
</dbReference>
<name>A0A834WTV2_9FABA</name>
<dbReference type="Pfam" id="PF10536">
    <property type="entry name" value="PMD"/>
    <property type="match status" value="1"/>
</dbReference>
<reference evidence="3" key="1">
    <citation type="submission" date="2020-09" db="EMBL/GenBank/DDBJ databases">
        <title>Genome-Enabled Discovery of Anthraquinone Biosynthesis in Senna tora.</title>
        <authorList>
            <person name="Kang S.-H."/>
            <person name="Pandey R.P."/>
            <person name="Lee C.-M."/>
            <person name="Sim J.-S."/>
            <person name="Jeong J.-T."/>
            <person name="Choi B.-S."/>
            <person name="Jung M."/>
            <person name="Ginzburg D."/>
            <person name="Zhao K."/>
            <person name="Won S.Y."/>
            <person name="Oh T.-J."/>
            <person name="Yu Y."/>
            <person name="Kim N.-H."/>
            <person name="Lee O.R."/>
            <person name="Lee T.-H."/>
            <person name="Bashyal P."/>
            <person name="Kim T.-S."/>
            <person name="Lee W.-H."/>
            <person name="Kawkins C."/>
            <person name="Kim C.-K."/>
            <person name="Kim J.S."/>
            <person name="Ahn B.O."/>
            <person name="Rhee S.Y."/>
            <person name="Sohng J.K."/>
        </authorList>
    </citation>
    <scope>NUCLEOTIDE SEQUENCE</scope>
    <source>
        <tissue evidence="3">Leaf</tissue>
    </source>
</reference>
<evidence type="ECO:0000313" key="3">
    <source>
        <dbReference type="EMBL" id="KAF7832340.1"/>
    </source>
</evidence>
<dbReference type="EMBL" id="JAAIUW010000005">
    <property type="protein sequence ID" value="KAF7832340.1"/>
    <property type="molecule type" value="Genomic_DNA"/>
</dbReference>
<proteinExistence type="predicted"/>
<evidence type="ECO:0000259" key="2">
    <source>
        <dbReference type="Pfam" id="PF10536"/>
    </source>
</evidence>
<accession>A0A834WTV2</accession>
<dbReference type="OrthoDB" id="1871193at2759"/>
<dbReference type="PANTHER" id="PTHR46033">
    <property type="entry name" value="PROTEIN MAIN-LIKE 2"/>
    <property type="match status" value="1"/>
</dbReference>
<feature type="domain" description="Aminotransferase-like plant mobile" evidence="2">
    <location>
        <begin position="137"/>
        <end position="197"/>
    </location>
</feature>
<organism evidence="3 4">
    <name type="scientific">Senna tora</name>
    <dbReference type="NCBI Taxonomy" id="362788"/>
    <lineage>
        <taxon>Eukaryota</taxon>
        <taxon>Viridiplantae</taxon>
        <taxon>Streptophyta</taxon>
        <taxon>Embryophyta</taxon>
        <taxon>Tracheophyta</taxon>
        <taxon>Spermatophyta</taxon>
        <taxon>Magnoliopsida</taxon>
        <taxon>eudicotyledons</taxon>
        <taxon>Gunneridae</taxon>
        <taxon>Pentapetalae</taxon>
        <taxon>rosids</taxon>
        <taxon>fabids</taxon>
        <taxon>Fabales</taxon>
        <taxon>Fabaceae</taxon>
        <taxon>Caesalpinioideae</taxon>
        <taxon>Cassia clade</taxon>
        <taxon>Senna</taxon>
    </lineage>
</organism>
<feature type="compositionally biased region" description="Basic and acidic residues" evidence="1">
    <location>
        <begin position="329"/>
        <end position="339"/>
    </location>
</feature>